<organism evidence="5 6">
    <name type="scientific">Spirodela intermedia</name>
    <name type="common">Intermediate duckweed</name>
    <dbReference type="NCBI Taxonomy" id="51605"/>
    <lineage>
        <taxon>Eukaryota</taxon>
        <taxon>Viridiplantae</taxon>
        <taxon>Streptophyta</taxon>
        <taxon>Embryophyta</taxon>
        <taxon>Tracheophyta</taxon>
        <taxon>Spermatophyta</taxon>
        <taxon>Magnoliopsida</taxon>
        <taxon>Liliopsida</taxon>
        <taxon>Araceae</taxon>
        <taxon>Lemnoideae</taxon>
        <taxon>Spirodela</taxon>
    </lineage>
</organism>
<comment type="similarity">
    <text evidence="1">Belongs to the LOB domain-containing protein family.</text>
</comment>
<evidence type="ECO:0000313" key="5">
    <source>
        <dbReference type="EMBL" id="CAA7389470.1"/>
    </source>
</evidence>
<dbReference type="PANTHER" id="PTHR31301">
    <property type="entry name" value="LOB DOMAIN-CONTAINING PROTEIN 4-RELATED"/>
    <property type="match status" value="1"/>
</dbReference>
<dbReference type="Pfam" id="PF03195">
    <property type="entry name" value="LOB"/>
    <property type="match status" value="1"/>
</dbReference>
<gene>
    <name evidence="5" type="ORF">SI8410_01001518</name>
</gene>
<dbReference type="OrthoDB" id="778083at2759"/>
<dbReference type="PANTHER" id="PTHR31301:SF206">
    <property type="entry name" value="LOB DOMAIN-CONTAINING PROTEIN 1"/>
    <property type="match status" value="1"/>
</dbReference>
<feature type="coiled-coil region" evidence="2">
    <location>
        <begin position="114"/>
        <end position="141"/>
    </location>
</feature>
<sequence>MGFPLASSLSSSPTSSSPTILPCPPPPSAAVVPSPCAACKILRRKCTDTCILAPFFPPGEPLKFAAAHKVFGASNIIKLLQGLPESQRGDAVKSVVYEANARLRDPVYGCAGVIWQLQRRLGELQAQVAKAEAELFTVQSQRANLVAVLCMKMAAAPSAPDDLATGGATIPLQDDPSCFLDDGGGQAAPPWELLWA</sequence>
<feature type="region of interest" description="Disordered" evidence="3">
    <location>
        <begin position="1"/>
        <end position="20"/>
    </location>
</feature>
<feature type="domain" description="LOB" evidence="4">
    <location>
        <begin position="34"/>
        <end position="135"/>
    </location>
</feature>
<name>A0A7I8JZH1_SPIIN</name>
<keyword evidence="6" id="KW-1185">Reference proteome</keyword>
<keyword evidence="2" id="KW-0175">Coiled coil</keyword>
<evidence type="ECO:0000313" key="6">
    <source>
        <dbReference type="Proteomes" id="UP000663760"/>
    </source>
</evidence>
<proteinExistence type="inferred from homology"/>
<evidence type="ECO:0000256" key="3">
    <source>
        <dbReference type="SAM" id="MobiDB-lite"/>
    </source>
</evidence>
<dbReference type="Proteomes" id="UP000663760">
    <property type="component" value="Chromosome 1"/>
</dbReference>
<dbReference type="AlphaFoldDB" id="A0A7I8JZH1"/>
<protein>
    <recommendedName>
        <fullName evidence="4">LOB domain-containing protein</fullName>
    </recommendedName>
</protein>
<dbReference type="PROSITE" id="PS50891">
    <property type="entry name" value="LOB"/>
    <property type="match status" value="1"/>
</dbReference>
<dbReference type="InterPro" id="IPR004883">
    <property type="entry name" value="LOB"/>
</dbReference>
<evidence type="ECO:0000259" key="4">
    <source>
        <dbReference type="PROSITE" id="PS50891"/>
    </source>
</evidence>
<evidence type="ECO:0000256" key="1">
    <source>
        <dbReference type="ARBA" id="ARBA00005474"/>
    </source>
</evidence>
<evidence type="ECO:0000256" key="2">
    <source>
        <dbReference type="SAM" id="Coils"/>
    </source>
</evidence>
<accession>A0A7I8JZH1</accession>
<reference evidence="5" key="1">
    <citation type="submission" date="2020-02" db="EMBL/GenBank/DDBJ databases">
        <authorList>
            <person name="Scholz U."/>
            <person name="Mascher M."/>
            <person name="Fiebig A."/>
        </authorList>
    </citation>
    <scope>NUCLEOTIDE SEQUENCE</scope>
</reference>
<dbReference type="EMBL" id="LR746264">
    <property type="protein sequence ID" value="CAA7389470.1"/>
    <property type="molecule type" value="Genomic_DNA"/>
</dbReference>